<evidence type="ECO:0000313" key="3">
    <source>
        <dbReference type="Proteomes" id="UP000023152"/>
    </source>
</evidence>
<gene>
    <name evidence="2" type="ORF">RFI_04351</name>
</gene>
<dbReference type="InterPro" id="IPR036388">
    <property type="entry name" value="WH-like_DNA-bd_sf"/>
</dbReference>
<dbReference type="EMBL" id="ASPP01003948">
    <property type="protein sequence ID" value="ETO32765.1"/>
    <property type="molecule type" value="Genomic_DNA"/>
</dbReference>
<evidence type="ECO:0000313" key="2">
    <source>
        <dbReference type="EMBL" id="ETO32765.1"/>
    </source>
</evidence>
<comment type="caution">
    <text evidence="2">The sequence shown here is derived from an EMBL/GenBank/DDBJ whole genome shotgun (WGS) entry which is preliminary data.</text>
</comment>
<accession>X6P2I1</accession>
<dbReference type="Pfam" id="PF00610">
    <property type="entry name" value="DEP"/>
    <property type="match status" value="1"/>
</dbReference>
<feature type="domain" description="DEP" evidence="1">
    <location>
        <begin position="27"/>
        <end position="102"/>
    </location>
</feature>
<dbReference type="GO" id="GO:0035556">
    <property type="term" value="P:intracellular signal transduction"/>
    <property type="evidence" value="ECO:0007669"/>
    <property type="project" value="InterPro"/>
</dbReference>
<feature type="non-terminal residue" evidence="2">
    <location>
        <position position="151"/>
    </location>
</feature>
<dbReference type="InterPro" id="IPR000591">
    <property type="entry name" value="DEP_dom"/>
</dbReference>
<dbReference type="AlphaFoldDB" id="X6P2I1"/>
<organism evidence="2 3">
    <name type="scientific">Reticulomyxa filosa</name>
    <dbReference type="NCBI Taxonomy" id="46433"/>
    <lineage>
        <taxon>Eukaryota</taxon>
        <taxon>Sar</taxon>
        <taxon>Rhizaria</taxon>
        <taxon>Retaria</taxon>
        <taxon>Foraminifera</taxon>
        <taxon>Monothalamids</taxon>
        <taxon>Reticulomyxidae</taxon>
        <taxon>Reticulomyxa</taxon>
    </lineage>
</organism>
<dbReference type="Gene3D" id="1.10.10.10">
    <property type="entry name" value="Winged helix-like DNA-binding domain superfamily/Winged helix DNA-binding domain"/>
    <property type="match status" value="1"/>
</dbReference>
<dbReference type="PROSITE" id="PS50186">
    <property type="entry name" value="DEP"/>
    <property type="match status" value="1"/>
</dbReference>
<dbReference type="CDD" id="cd04371">
    <property type="entry name" value="DEP"/>
    <property type="match status" value="1"/>
</dbReference>
<sequence>MSIFRLKAKSPFLGLSPRQMKELVAAIRENVNVSTHKQFLKSYANSFIGTECVSWMVEAGLVQNRSEGVELGNRLLEVRLILHVKGNDVFKDDKDLYYLIDPVAGTDLAPIQVDVERARAFIEMRQDLPKNDSDVRQLLKDLSNKGLEAPE</sequence>
<name>X6P2I1_RETFI</name>
<protein>
    <recommendedName>
        <fullName evidence="1">DEP domain-containing protein</fullName>
    </recommendedName>
</protein>
<keyword evidence="3" id="KW-1185">Reference proteome</keyword>
<dbReference type="InterPro" id="IPR036390">
    <property type="entry name" value="WH_DNA-bd_sf"/>
</dbReference>
<reference evidence="2 3" key="1">
    <citation type="journal article" date="2013" name="Curr. Biol.">
        <title>The Genome of the Foraminiferan Reticulomyxa filosa.</title>
        <authorList>
            <person name="Glockner G."/>
            <person name="Hulsmann N."/>
            <person name="Schleicher M."/>
            <person name="Noegel A.A."/>
            <person name="Eichinger L."/>
            <person name="Gallinger C."/>
            <person name="Pawlowski J."/>
            <person name="Sierra R."/>
            <person name="Euteneuer U."/>
            <person name="Pillet L."/>
            <person name="Moustafa A."/>
            <person name="Platzer M."/>
            <person name="Groth M."/>
            <person name="Szafranski K."/>
            <person name="Schliwa M."/>
        </authorList>
    </citation>
    <scope>NUCLEOTIDE SEQUENCE [LARGE SCALE GENOMIC DNA]</scope>
</reference>
<dbReference type="SUPFAM" id="SSF46785">
    <property type="entry name" value="Winged helix' DNA-binding domain"/>
    <property type="match status" value="1"/>
</dbReference>
<evidence type="ECO:0000259" key="1">
    <source>
        <dbReference type="PROSITE" id="PS50186"/>
    </source>
</evidence>
<dbReference type="OrthoDB" id="2133778at2759"/>
<dbReference type="SMART" id="SM00049">
    <property type="entry name" value="DEP"/>
    <property type="match status" value="1"/>
</dbReference>
<proteinExistence type="predicted"/>
<dbReference type="Proteomes" id="UP000023152">
    <property type="component" value="Unassembled WGS sequence"/>
</dbReference>